<gene>
    <name evidence="3" type="ORF">BTO20_34610</name>
</gene>
<sequence>MIVAPTALLVAALAACGSTAHSPQKRDASMNAPASKTTSNPVRHDLEPITRRFPVLGSPMSGSWVSGDMGDPSVPGPSLYWIDAVIELTADTASDLKQRYLPVPTTAMPDVWNTLTELLPKGGYVTSIQLDAAFTTTKLKSKAFMAADAPVVVISAIGE</sequence>
<feature type="compositionally biased region" description="Polar residues" evidence="1">
    <location>
        <begin position="32"/>
        <end position="41"/>
    </location>
</feature>
<evidence type="ECO:0000313" key="4">
    <source>
        <dbReference type="Proteomes" id="UP000195331"/>
    </source>
</evidence>
<dbReference type="AlphaFoldDB" id="A0A1Y0CCL6"/>
<reference evidence="3 4" key="1">
    <citation type="submission" date="2017-04" db="EMBL/GenBank/DDBJ databases">
        <title>Whole Genome Sequence of 1,4-Dioxane Degrading Bacterium Mycobacterium dioxanotrophicus PH-06.</title>
        <authorList>
            <person name="He Y."/>
        </authorList>
    </citation>
    <scope>NUCLEOTIDE SEQUENCE [LARGE SCALE GENOMIC DNA]</scope>
    <source>
        <strain evidence="3 4">PH-06</strain>
    </source>
</reference>
<name>A0A1Y0CCL6_9MYCO</name>
<dbReference type="Proteomes" id="UP000195331">
    <property type="component" value="Chromosome"/>
</dbReference>
<protein>
    <submittedName>
        <fullName evidence="3">Uncharacterized protein</fullName>
    </submittedName>
</protein>
<feature type="region of interest" description="Disordered" evidence="1">
    <location>
        <begin position="20"/>
        <end position="46"/>
    </location>
</feature>
<keyword evidence="4" id="KW-1185">Reference proteome</keyword>
<evidence type="ECO:0000256" key="2">
    <source>
        <dbReference type="SAM" id="SignalP"/>
    </source>
</evidence>
<evidence type="ECO:0000313" key="3">
    <source>
        <dbReference type="EMBL" id="ART73008.1"/>
    </source>
</evidence>
<feature type="signal peptide" evidence="2">
    <location>
        <begin position="1"/>
        <end position="20"/>
    </location>
</feature>
<organism evidence="3 4">
    <name type="scientific">Mycobacterium dioxanotrophicus</name>
    <dbReference type="NCBI Taxonomy" id="482462"/>
    <lineage>
        <taxon>Bacteria</taxon>
        <taxon>Bacillati</taxon>
        <taxon>Actinomycetota</taxon>
        <taxon>Actinomycetes</taxon>
        <taxon>Mycobacteriales</taxon>
        <taxon>Mycobacteriaceae</taxon>
        <taxon>Mycobacterium</taxon>
    </lineage>
</organism>
<dbReference type="EMBL" id="CP020809">
    <property type="protein sequence ID" value="ART73008.1"/>
    <property type="molecule type" value="Genomic_DNA"/>
</dbReference>
<proteinExistence type="predicted"/>
<evidence type="ECO:0000256" key="1">
    <source>
        <dbReference type="SAM" id="MobiDB-lite"/>
    </source>
</evidence>
<feature type="chain" id="PRO_5039629702" evidence="2">
    <location>
        <begin position="21"/>
        <end position="159"/>
    </location>
</feature>
<dbReference type="KEGG" id="mdx:BTO20_34610"/>
<accession>A0A1Y0CCL6</accession>
<keyword evidence="2" id="KW-0732">Signal</keyword>